<evidence type="ECO:0000313" key="2">
    <source>
        <dbReference type="EMBL" id="KAB2661789.1"/>
    </source>
</evidence>
<dbReference type="Pfam" id="PF06953">
    <property type="entry name" value="ArsD"/>
    <property type="match status" value="1"/>
</dbReference>
<dbReference type="EMBL" id="DQ490089">
    <property type="protein sequence ID" value="ABF22609.1"/>
    <property type="molecule type" value="Genomic_DNA"/>
</dbReference>
<reference evidence="1" key="2">
    <citation type="journal article" date="2008" name="BMC Microbiol.">
        <title>Sequencing and expression of two arsenic resistance operons with different functions in the highly arsenic-resistant strain Ochrobactrum tritici SCII24T.</title>
        <authorList>
            <person name="Branco R."/>
            <person name="Chung A.P."/>
            <person name="Morais P.V."/>
        </authorList>
    </citation>
    <scope>NUCLEOTIDE SEQUENCE</scope>
    <source>
        <strain evidence="1">SCII24</strain>
    </source>
</reference>
<gene>
    <name evidence="1" type="primary">arsD</name>
    <name evidence="2" type="ORF">F9K91_24115</name>
</gene>
<evidence type="ECO:0000313" key="1">
    <source>
        <dbReference type="EMBL" id="ABF22609.1"/>
    </source>
</evidence>
<dbReference type="InterPro" id="IPR010712">
    <property type="entry name" value="Arsenical-R_ArsD"/>
</dbReference>
<keyword evidence="3" id="KW-1185">Reference proteome</keyword>
<dbReference type="GO" id="GO:0045892">
    <property type="term" value="P:negative regulation of DNA-templated transcription"/>
    <property type="evidence" value="ECO:0007669"/>
    <property type="project" value="InterPro"/>
</dbReference>
<reference evidence="2 3" key="3">
    <citation type="submission" date="2019-09" db="EMBL/GenBank/DDBJ databases">
        <title>Taxonomic organization of the family Brucellaceae based on a phylogenomic approach.</title>
        <authorList>
            <person name="Leclercq S."/>
            <person name="Cloeckaert A."/>
            <person name="Zygmunt M.S."/>
        </authorList>
    </citation>
    <scope>NUCLEOTIDE SEQUENCE [LARGE SCALE GENOMIC DNA]</scope>
    <source>
        <strain evidence="2 3">LMG 18957</strain>
    </source>
</reference>
<organism evidence="1">
    <name type="scientific">Brucella tritici</name>
    <dbReference type="NCBI Taxonomy" id="94626"/>
    <lineage>
        <taxon>Bacteria</taxon>
        <taxon>Pseudomonadati</taxon>
        <taxon>Pseudomonadota</taxon>
        <taxon>Alphaproteobacteria</taxon>
        <taxon>Hyphomicrobiales</taxon>
        <taxon>Brucellaceae</taxon>
        <taxon>Brucella/Ochrobactrum group</taxon>
        <taxon>Brucella</taxon>
    </lineage>
</organism>
<evidence type="ECO:0000313" key="3">
    <source>
        <dbReference type="Proteomes" id="UP000430843"/>
    </source>
</evidence>
<reference evidence="1" key="1">
    <citation type="submission" date="2006-04" db="EMBL/GenBank/DDBJ databases">
        <authorList>
            <person name="Branco R.S."/>
            <person name="Chung A.P."/>
            <person name="Morais P.M."/>
        </authorList>
    </citation>
    <scope>NUCLEOTIDE SEQUENCE</scope>
    <source>
        <strain evidence="1">SCII24</strain>
    </source>
</reference>
<dbReference type="Proteomes" id="UP000430843">
    <property type="component" value="Unassembled WGS sequence"/>
</dbReference>
<dbReference type="AlphaFoldDB" id="A1XP69"/>
<dbReference type="RefSeq" id="WP_151678939.1">
    <property type="nucleotide sequence ID" value="NZ_WBWA01000042.1"/>
</dbReference>
<dbReference type="NCBIfam" id="NF033727">
    <property type="entry name" value="chaperon_ArsD"/>
    <property type="match status" value="1"/>
</dbReference>
<dbReference type="GO" id="GO:0046685">
    <property type="term" value="P:response to arsenic-containing substance"/>
    <property type="evidence" value="ECO:0007669"/>
    <property type="project" value="InterPro"/>
</dbReference>
<sequence>MRSPEIKVFDPAMCCSTGVCGVDVDQQLVTFAADLEWARQQGARIERFNLSQQPMAFVDNAAVKGFLDRSGQDALPLVLVDDEVALAGRYPQRAELARWLGVAPEAPASVPPAPGSCAPRTGCC</sequence>
<dbReference type="Gene3D" id="3.40.30.10">
    <property type="entry name" value="Glutaredoxin"/>
    <property type="match status" value="1"/>
</dbReference>
<dbReference type="GO" id="GO:0003677">
    <property type="term" value="F:DNA binding"/>
    <property type="evidence" value="ECO:0007669"/>
    <property type="project" value="InterPro"/>
</dbReference>
<name>A1XP69_9HYPH</name>
<dbReference type="EMBL" id="WBWA01000042">
    <property type="protein sequence ID" value="KAB2661789.1"/>
    <property type="molecule type" value="Genomic_DNA"/>
</dbReference>
<accession>A1XP69</accession>
<proteinExistence type="predicted"/>
<protein>
    <submittedName>
        <fullName evidence="1 2">ArsD</fullName>
    </submittedName>
</protein>